<evidence type="ECO:0000313" key="1">
    <source>
        <dbReference type="EMBL" id="KRY86683.1"/>
    </source>
</evidence>
<proteinExistence type="predicted"/>
<keyword evidence="2" id="KW-1185">Reference proteome</keyword>
<organism evidence="1 2">
    <name type="scientific">Trichinella pseudospiralis</name>
    <name type="common">Parasitic roundworm</name>
    <dbReference type="NCBI Taxonomy" id="6337"/>
    <lineage>
        <taxon>Eukaryota</taxon>
        <taxon>Metazoa</taxon>
        <taxon>Ecdysozoa</taxon>
        <taxon>Nematoda</taxon>
        <taxon>Enoplea</taxon>
        <taxon>Dorylaimia</taxon>
        <taxon>Trichinellida</taxon>
        <taxon>Trichinellidae</taxon>
        <taxon>Trichinella</taxon>
    </lineage>
</organism>
<sequence length="59" mass="6459">MVELQNISIKSSSGKVALQTGVSLRQHRSASIYSRHLLQTGQLVQTSASMLAQFNTARE</sequence>
<reference evidence="1 2" key="1">
    <citation type="submission" date="2015-01" db="EMBL/GenBank/DDBJ databases">
        <title>Evolution of Trichinella species and genotypes.</title>
        <authorList>
            <person name="Korhonen P.K."/>
            <person name="Edoardo P."/>
            <person name="Giuseppe L.R."/>
            <person name="Gasser R.B."/>
        </authorList>
    </citation>
    <scope>NUCLEOTIDE SEQUENCE [LARGE SCALE GENOMIC DNA]</scope>
    <source>
        <strain evidence="1">ISS470</strain>
    </source>
</reference>
<accession>A0A0V1FKV0</accession>
<dbReference type="AlphaFoldDB" id="A0A0V1FKV0"/>
<dbReference type="Proteomes" id="UP000054995">
    <property type="component" value="Unassembled WGS sequence"/>
</dbReference>
<comment type="caution">
    <text evidence="1">The sequence shown here is derived from an EMBL/GenBank/DDBJ whole genome shotgun (WGS) entry which is preliminary data.</text>
</comment>
<evidence type="ECO:0000313" key="2">
    <source>
        <dbReference type="Proteomes" id="UP000054995"/>
    </source>
</evidence>
<name>A0A0V1FKV0_TRIPS</name>
<gene>
    <name evidence="1" type="ORF">T4D_5535</name>
</gene>
<dbReference type="EMBL" id="JYDT01000067">
    <property type="protein sequence ID" value="KRY86683.1"/>
    <property type="molecule type" value="Genomic_DNA"/>
</dbReference>
<protein>
    <submittedName>
        <fullName evidence="1">Uncharacterized protein</fullName>
    </submittedName>
</protein>